<evidence type="ECO:0000259" key="5">
    <source>
        <dbReference type="Pfam" id="PF18201"/>
    </source>
</evidence>
<gene>
    <name evidence="6" type="ORF">ACAOBT_LOCUS33707</name>
</gene>
<accession>A0A9P0MKG5</accession>
<comment type="function">
    <text evidence="3">Involved in the assembly of C/D box small nucleolar ribonucleoprotein (snoRNP) particles. Recruits the SWI/SNF complex to the core promoter of rRNA genes and enhances pre-rRNA transcription. Mediates interaction of TELO2 with the R2TP complex which is necessary for the stability of MTOR and SMG1. Positively regulates the assembly and activity of the mTORC1 complex.</text>
</comment>
<dbReference type="EMBL" id="CAKOFQ010008380">
    <property type="protein sequence ID" value="CAH2013857.1"/>
    <property type="molecule type" value="Genomic_DNA"/>
</dbReference>
<dbReference type="GO" id="GO:1990904">
    <property type="term" value="C:ribonucleoprotein complex"/>
    <property type="evidence" value="ECO:0007669"/>
    <property type="project" value="TreeGrafter"/>
</dbReference>
<dbReference type="GO" id="GO:0006364">
    <property type="term" value="P:rRNA processing"/>
    <property type="evidence" value="ECO:0007669"/>
    <property type="project" value="TreeGrafter"/>
</dbReference>
<evidence type="ECO:0000313" key="6">
    <source>
        <dbReference type="EMBL" id="CAH2013857.1"/>
    </source>
</evidence>
<dbReference type="Pfam" id="PF08190">
    <property type="entry name" value="PIH1"/>
    <property type="match status" value="1"/>
</dbReference>
<evidence type="ECO:0000256" key="3">
    <source>
        <dbReference type="ARBA" id="ARBA00046233"/>
    </source>
</evidence>
<proteinExistence type="inferred from homology"/>
<evidence type="ECO:0000256" key="2">
    <source>
        <dbReference type="ARBA" id="ARBA00040540"/>
    </source>
</evidence>
<dbReference type="PANTHER" id="PTHR22997:SF0">
    <property type="entry name" value="PIH1 DOMAIN-CONTAINING PROTEIN 1"/>
    <property type="match status" value="1"/>
</dbReference>
<evidence type="ECO:0000259" key="4">
    <source>
        <dbReference type="Pfam" id="PF08190"/>
    </source>
</evidence>
<keyword evidence="7" id="KW-1185">Reference proteome</keyword>
<dbReference type="Proteomes" id="UP001152888">
    <property type="component" value="Unassembled WGS sequence"/>
</dbReference>
<evidence type="ECO:0000256" key="1">
    <source>
        <dbReference type="ARBA" id="ARBA00008511"/>
    </source>
</evidence>
<feature type="domain" description="PIH1D1/2/3 CS-like" evidence="5">
    <location>
        <begin position="284"/>
        <end position="349"/>
    </location>
</feature>
<dbReference type="OrthoDB" id="5135119at2759"/>
<protein>
    <recommendedName>
        <fullName evidence="2">PIH1 domain-containing protein 1</fullName>
    </recommendedName>
</protein>
<dbReference type="InterPro" id="IPR050734">
    <property type="entry name" value="PIH1/Kintoun_subfamily"/>
</dbReference>
<evidence type="ECO:0000313" key="7">
    <source>
        <dbReference type="Proteomes" id="UP001152888"/>
    </source>
</evidence>
<dbReference type="InterPro" id="IPR012981">
    <property type="entry name" value="PIH1_N"/>
</dbReference>
<organism evidence="6 7">
    <name type="scientific">Acanthoscelides obtectus</name>
    <name type="common">Bean weevil</name>
    <name type="synonym">Bruchus obtectus</name>
    <dbReference type="NCBI Taxonomy" id="200917"/>
    <lineage>
        <taxon>Eukaryota</taxon>
        <taxon>Metazoa</taxon>
        <taxon>Ecdysozoa</taxon>
        <taxon>Arthropoda</taxon>
        <taxon>Hexapoda</taxon>
        <taxon>Insecta</taxon>
        <taxon>Pterygota</taxon>
        <taxon>Neoptera</taxon>
        <taxon>Endopterygota</taxon>
        <taxon>Coleoptera</taxon>
        <taxon>Polyphaga</taxon>
        <taxon>Cucujiformia</taxon>
        <taxon>Chrysomeloidea</taxon>
        <taxon>Chrysomelidae</taxon>
        <taxon>Bruchinae</taxon>
        <taxon>Bruchini</taxon>
        <taxon>Acanthoscelides</taxon>
    </lineage>
</organism>
<comment type="caution">
    <text evidence="6">The sequence shown here is derived from an EMBL/GenBank/DDBJ whole genome shotgun (WGS) entry which is preliminary data.</text>
</comment>
<dbReference type="GO" id="GO:0000492">
    <property type="term" value="P:box C/D snoRNP assembly"/>
    <property type="evidence" value="ECO:0007669"/>
    <property type="project" value="TreeGrafter"/>
</dbReference>
<name>A0A9P0MKG5_ACAOB</name>
<dbReference type="Pfam" id="PF18201">
    <property type="entry name" value="PIH1_CS"/>
    <property type="match status" value="1"/>
</dbReference>
<dbReference type="AlphaFoldDB" id="A0A9P0MKG5"/>
<reference evidence="6" key="1">
    <citation type="submission" date="2022-03" db="EMBL/GenBank/DDBJ databases">
        <authorList>
            <person name="Sayadi A."/>
        </authorList>
    </citation>
    <scope>NUCLEOTIDE SEQUENCE</scope>
</reference>
<comment type="similarity">
    <text evidence="1">Belongs to the PIH1 family.</text>
</comment>
<dbReference type="PANTHER" id="PTHR22997">
    <property type="entry name" value="PIH1 DOMAIN-CONTAINING PROTEIN 1"/>
    <property type="match status" value="1"/>
</dbReference>
<dbReference type="InterPro" id="IPR041442">
    <property type="entry name" value="PIH1D1/2/3_CS-like"/>
</dbReference>
<sequence length="352" mass="40276">MDFSRIMLNKKGNKPNLKILLIFRLIYQKHSKFNLFIQHIILKMASSSKKPVFLDVDSSIVEKNLRFAEDPTDEFKKIFEEPLPYPSKLVQPTPGFCVKAREVAGQKVFVNICKTEAIPPPKEISVKELHEIITSECPGDYRVPMSIGDVKSEKDNKGQQVKVIDVAIHPSFFHKVDTIEEFKSFFIAVVFSGLEDKYKIIFEDEKILLRNKRAFGKLQQHRIQQREVAQKMQEAPGQKSLISELTGETQTNSKVMIETISSTETPRREPMYRLFKKKVGQNCLYGEFKLPDVISAKEVTLDVGEDRIILESKARGYLLDIFVPYIVKQKGCTSTFDRARKTLTLVMPLVGG</sequence>
<feature type="domain" description="PIH1 N-terminal" evidence="4">
    <location>
        <begin position="80"/>
        <end position="228"/>
    </location>
</feature>
<dbReference type="GO" id="GO:0097255">
    <property type="term" value="C:R2TP complex"/>
    <property type="evidence" value="ECO:0007669"/>
    <property type="project" value="TreeGrafter"/>
</dbReference>
<dbReference type="GO" id="GO:0005737">
    <property type="term" value="C:cytoplasm"/>
    <property type="evidence" value="ECO:0007669"/>
    <property type="project" value="TreeGrafter"/>
</dbReference>